<dbReference type="KEGG" id="ttq:NIES37_73770"/>
<proteinExistence type="predicted"/>
<gene>
    <name evidence="1" type="ORF">NIES37_73770</name>
</gene>
<dbReference type="AlphaFoldDB" id="A0A1Z4NCB8"/>
<sequence length="96" mass="10610">MTIDQIAKLNKIEQWLDEIIASAEFKAIVDDYIPSVDVTLGDAKMAVSQLLNYLHVDVPRGDAKILSASAWNVQPKHLKESDTTDCESQVSLLLPS</sequence>
<protein>
    <submittedName>
        <fullName evidence="1">Uncharacterized protein</fullName>
    </submittedName>
</protein>
<evidence type="ECO:0000313" key="1">
    <source>
        <dbReference type="EMBL" id="BAZ03364.1"/>
    </source>
</evidence>
<geneLocation type="plasmid" evidence="2">
    <name>Plasmid5 dna</name>
</geneLocation>
<keyword evidence="1" id="KW-0614">Plasmid</keyword>
<organism evidence="1 2">
    <name type="scientific">Tolypothrix tenuis PCC 7101</name>
    <dbReference type="NCBI Taxonomy" id="231146"/>
    <lineage>
        <taxon>Bacteria</taxon>
        <taxon>Bacillati</taxon>
        <taxon>Cyanobacteriota</taxon>
        <taxon>Cyanophyceae</taxon>
        <taxon>Nostocales</taxon>
        <taxon>Tolypothrichaceae</taxon>
        <taxon>Tolypothrix</taxon>
    </lineage>
</organism>
<keyword evidence="2" id="KW-1185">Reference proteome</keyword>
<name>A0A1Z4NCB8_9CYAN</name>
<dbReference type="EMBL" id="AP018253">
    <property type="protein sequence ID" value="BAZ03364.1"/>
    <property type="molecule type" value="Genomic_DNA"/>
</dbReference>
<dbReference type="RefSeq" id="WP_321206861.1">
    <property type="nucleotide sequence ID" value="NZ_CAWNJS010000006.1"/>
</dbReference>
<dbReference type="Proteomes" id="UP000218785">
    <property type="component" value="Plasmid plasmid5"/>
</dbReference>
<accession>A0A1Z4NCB8</accession>
<reference evidence="1 2" key="1">
    <citation type="submission" date="2017-06" db="EMBL/GenBank/DDBJ databases">
        <title>Genome sequencing of cyanobaciteial culture collection at National Institute for Environmental Studies (NIES).</title>
        <authorList>
            <person name="Hirose Y."/>
            <person name="Shimura Y."/>
            <person name="Fujisawa T."/>
            <person name="Nakamura Y."/>
            <person name="Kawachi M."/>
        </authorList>
    </citation>
    <scope>NUCLEOTIDE SEQUENCE [LARGE SCALE GENOMIC DNA]</scope>
    <source>
        <strain evidence="1 2">NIES-37</strain>
        <plasmid evidence="2">Plasmid5 dna</plasmid>
    </source>
</reference>
<evidence type="ECO:0000313" key="2">
    <source>
        <dbReference type="Proteomes" id="UP000218785"/>
    </source>
</evidence>